<protein>
    <submittedName>
        <fullName evidence="3">Methyltransferase</fullName>
    </submittedName>
</protein>
<dbReference type="InterPro" id="IPR013216">
    <property type="entry name" value="Methyltransf_11"/>
</dbReference>
<organism evidence="3">
    <name type="scientific">Actinomadura fulva subsp. indica</name>
    <dbReference type="NCBI Taxonomy" id="1752060"/>
    <lineage>
        <taxon>Bacteria</taxon>
        <taxon>Bacillati</taxon>
        <taxon>Actinomycetota</taxon>
        <taxon>Actinomycetes</taxon>
        <taxon>Streptosporangiales</taxon>
        <taxon>Thermomonosporaceae</taxon>
        <taxon>Actinomadura</taxon>
    </lineage>
</organism>
<evidence type="ECO:0000256" key="1">
    <source>
        <dbReference type="ARBA" id="ARBA00022679"/>
    </source>
</evidence>
<evidence type="ECO:0000313" key="3">
    <source>
        <dbReference type="EMBL" id="BAV56015.1"/>
    </source>
</evidence>
<name>A0A1B4Z9C9_9ACTN</name>
<dbReference type="InterPro" id="IPR050447">
    <property type="entry name" value="Erg6_SMT_methyltransf"/>
</dbReference>
<dbReference type="AlphaFoldDB" id="A0A1B4Z9C9"/>
<keyword evidence="3" id="KW-0489">Methyltransferase</keyword>
<evidence type="ECO:0000259" key="2">
    <source>
        <dbReference type="Pfam" id="PF08241"/>
    </source>
</evidence>
<proteinExistence type="predicted"/>
<dbReference type="Gene3D" id="3.40.50.150">
    <property type="entry name" value="Vaccinia Virus protein VP39"/>
    <property type="match status" value="1"/>
</dbReference>
<dbReference type="InterPro" id="IPR029063">
    <property type="entry name" value="SAM-dependent_MTases_sf"/>
</dbReference>
<dbReference type="PANTHER" id="PTHR44068:SF11">
    <property type="entry name" value="GERANYL DIPHOSPHATE 2-C-METHYLTRANSFERASE"/>
    <property type="match status" value="1"/>
</dbReference>
<dbReference type="Pfam" id="PF08241">
    <property type="entry name" value="Methyltransf_11"/>
    <property type="match status" value="1"/>
</dbReference>
<dbReference type="SUPFAM" id="SSF53335">
    <property type="entry name" value="S-adenosyl-L-methionine-dependent methyltransferases"/>
    <property type="match status" value="1"/>
</dbReference>
<dbReference type="GO" id="GO:0032259">
    <property type="term" value="P:methylation"/>
    <property type="evidence" value="ECO:0007669"/>
    <property type="project" value="UniProtKB-KW"/>
</dbReference>
<dbReference type="PANTHER" id="PTHR44068">
    <property type="entry name" value="ZGC:194242"/>
    <property type="match status" value="1"/>
</dbReference>
<gene>
    <name evidence="3" type="primary">flvE</name>
</gene>
<sequence length="281" mass="31772">MYDQSSHTFLNFKGYGAVHEADHPADDFRENARENPQDDYRTTVEQTAAFLAARAGINGSCRVLEVGDHCECLLMYFAKWFGCRGEGIFQSEEYVRFAQDLCTNQPHGLDVGFRRASVMRLPYEPGSFTHVVSHGALHKVPDKPHGYLEIRRVLRRGGVFAFSDFYQPQASISEHTRTYVYDKFGWNDGYTLLEHHSALEEAGFEISSVFNVTGFLRRTFQGNAEAARTRAERMADVGARDKMLAFSSSCEDVQAAIDRMEVGWAVFVVRKPESAWRKGAA</sequence>
<keyword evidence="1 3" id="KW-0808">Transferase</keyword>
<dbReference type="GO" id="GO:0008757">
    <property type="term" value="F:S-adenosylmethionine-dependent methyltransferase activity"/>
    <property type="evidence" value="ECO:0007669"/>
    <property type="project" value="InterPro"/>
</dbReference>
<dbReference type="EMBL" id="LC095592">
    <property type="protein sequence ID" value="BAV56015.1"/>
    <property type="molecule type" value="Genomic_DNA"/>
</dbReference>
<dbReference type="CDD" id="cd02440">
    <property type="entry name" value="AdoMet_MTases"/>
    <property type="match status" value="1"/>
</dbReference>
<reference evidence="3" key="1">
    <citation type="journal article" date="2016" name="Biosci. Biotechnol. Biochem.">
        <title>Identification of the Fluvirucin B2 (Sch 38518) Biosynthetic Gene Cluster from Actinomadura fulva subsp. indica ATCC 53714: substrate Specificity of the ?-Amino Acid Selective Adenylating Enzyme FlvN.</title>
        <authorList>
            <person name="Miyanaga A."/>
            <person name="Hayakawa Y."/>
            <person name="Numakura M."/>
            <person name="Hashimoto J."/>
            <person name="Teruya K."/>
            <person name="Hirano T."/>
            <person name="Shin-ya K."/>
            <person name="Kudo F."/>
            <person name="Eguchi T."/>
        </authorList>
    </citation>
    <scope>NUCLEOTIDE SEQUENCE</scope>
    <source>
        <strain evidence="3">ATCC 53714</strain>
    </source>
</reference>
<feature type="domain" description="Methyltransferase type 11" evidence="2">
    <location>
        <begin position="80"/>
        <end position="162"/>
    </location>
</feature>
<accession>A0A1B4Z9C9</accession>